<proteinExistence type="inferred from homology"/>
<comment type="similarity">
    <text evidence="4">In the C-terminal section; belongs to the glycosyl hydrolase 73 family.</text>
</comment>
<evidence type="ECO:0000256" key="9">
    <source>
        <dbReference type="ARBA" id="ARBA00023295"/>
    </source>
</evidence>
<evidence type="ECO:0000256" key="1">
    <source>
        <dbReference type="ARBA" id="ARBA00002954"/>
    </source>
</evidence>
<dbReference type="InterPro" id="IPR051056">
    <property type="entry name" value="Glycosyl_Hydrolase_73"/>
</dbReference>
<gene>
    <name evidence="13" type="primary">flgJ</name>
    <name evidence="13" type="ORF">EQU24_16810</name>
</gene>
<comment type="subcellular location">
    <subcellularLocation>
        <location evidence="2">Periplasm</location>
    </subcellularLocation>
</comment>
<keyword evidence="13" id="KW-0282">Flagellum</keyword>
<accession>A0A4P9UQT5</accession>
<name>A0A4P9UQT5_METBY</name>
<evidence type="ECO:0000256" key="10">
    <source>
        <dbReference type="ARBA" id="ARBA00023316"/>
    </source>
</evidence>
<evidence type="ECO:0000256" key="4">
    <source>
        <dbReference type="ARBA" id="ARBA00007974"/>
    </source>
</evidence>
<dbReference type="InterPro" id="IPR002901">
    <property type="entry name" value="MGlyc_endo_b_GlcNAc-like_dom"/>
</dbReference>
<dbReference type="GO" id="GO:0071973">
    <property type="term" value="P:bacterial-type flagellum-dependent cell motility"/>
    <property type="evidence" value="ECO:0007669"/>
    <property type="project" value="TreeGrafter"/>
</dbReference>
<evidence type="ECO:0000259" key="12">
    <source>
        <dbReference type="SMART" id="SM00047"/>
    </source>
</evidence>
<dbReference type="PANTHER" id="PTHR33308:SF9">
    <property type="entry name" value="PEPTIDOGLYCAN HYDROLASE FLGJ"/>
    <property type="match status" value="1"/>
</dbReference>
<dbReference type="GO" id="GO:0042597">
    <property type="term" value="C:periplasmic space"/>
    <property type="evidence" value="ECO:0007669"/>
    <property type="project" value="UniProtKB-SubCell"/>
</dbReference>
<protein>
    <recommendedName>
        <fullName evidence="5">Peptidoglycan hydrolase FlgJ</fullName>
    </recommendedName>
    <alternativeName>
        <fullName evidence="11">Muramidase FlgJ</fullName>
    </alternativeName>
</protein>
<dbReference type="STRING" id="675511.GCA_000341735_04090"/>
<evidence type="ECO:0000313" key="13">
    <source>
        <dbReference type="EMBL" id="QCW83717.1"/>
    </source>
</evidence>
<evidence type="ECO:0000256" key="7">
    <source>
        <dbReference type="ARBA" id="ARBA00022795"/>
    </source>
</evidence>
<keyword evidence="9" id="KW-0326">Glycosidase</keyword>
<dbReference type="InterPro" id="IPR013377">
    <property type="entry name" value="FlgJ"/>
</dbReference>
<evidence type="ECO:0000256" key="3">
    <source>
        <dbReference type="ARBA" id="ARBA00006880"/>
    </source>
</evidence>
<keyword evidence="7" id="KW-1005">Bacterial flagellum biogenesis</keyword>
<keyword evidence="10" id="KW-0961">Cell wall biogenesis/degradation</keyword>
<dbReference type="PRINTS" id="PR01002">
    <property type="entry name" value="FLGFLGJ"/>
</dbReference>
<dbReference type="EMBL" id="CP035467">
    <property type="protein sequence ID" value="QCW83717.1"/>
    <property type="molecule type" value="Genomic_DNA"/>
</dbReference>
<evidence type="ECO:0000313" key="14">
    <source>
        <dbReference type="Proteomes" id="UP000305881"/>
    </source>
</evidence>
<evidence type="ECO:0000256" key="8">
    <source>
        <dbReference type="ARBA" id="ARBA00022801"/>
    </source>
</evidence>
<dbReference type="Pfam" id="PF01832">
    <property type="entry name" value="Glucosaminidase"/>
    <property type="match status" value="1"/>
</dbReference>
<dbReference type="PANTHER" id="PTHR33308">
    <property type="entry name" value="PEPTIDOGLYCAN HYDROLASE FLGJ"/>
    <property type="match status" value="1"/>
</dbReference>
<feature type="domain" description="Mannosyl-glycoprotein endo-beta-N-acetylglucosamidase-like" evidence="12">
    <location>
        <begin position="166"/>
        <end position="326"/>
    </location>
</feature>
<evidence type="ECO:0000256" key="11">
    <source>
        <dbReference type="ARBA" id="ARBA00030835"/>
    </source>
</evidence>
<comment type="function">
    <text evidence="1">Flagellum-specific muramidase which hydrolyzes the peptidoglycan layer to assemble the rod structure in the periplasmic space.</text>
</comment>
<keyword evidence="14" id="KW-1185">Reference proteome</keyword>
<dbReference type="GO" id="GO:0071555">
    <property type="term" value="P:cell wall organization"/>
    <property type="evidence" value="ECO:0007669"/>
    <property type="project" value="UniProtKB-KW"/>
</dbReference>
<comment type="similarity">
    <text evidence="3">In the N-terminal section; belongs to the FlgJ family.</text>
</comment>
<dbReference type="Proteomes" id="UP000305881">
    <property type="component" value="Chromosome"/>
</dbReference>
<dbReference type="RefSeq" id="WP_017842465.1">
    <property type="nucleotide sequence ID" value="NZ_CP035467.1"/>
</dbReference>
<keyword evidence="13" id="KW-0966">Cell projection</keyword>
<dbReference type="GO" id="GO:0004040">
    <property type="term" value="F:amidase activity"/>
    <property type="evidence" value="ECO:0007669"/>
    <property type="project" value="InterPro"/>
</dbReference>
<dbReference type="GO" id="GO:0016798">
    <property type="term" value="F:hydrolase activity, acting on glycosyl bonds"/>
    <property type="evidence" value="ECO:0007669"/>
    <property type="project" value="UniProtKB-KW"/>
</dbReference>
<dbReference type="OrthoDB" id="289937at2"/>
<dbReference type="KEGG" id="mbur:EQU24_16810"/>
<dbReference type="Gene3D" id="2.10.70.40">
    <property type="entry name" value="peptidoglycan hydrolase"/>
    <property type="match status" value="1"/>
</dbReference>
<evidence type="ECO:0000256" key="5">
    <source>
        <dbReference type="ARBA" id="ARBA00013433"/>
    </source>
</evidence>
<dbReference type="Gene3D" id="1.10.530.10">
    <property type="match status" value="1"/>
</dbReference>
<evidence type="ECO:0000256" key="6">
    <source>
        <dbReference type="ARBA" id="ARBA00022764"/>
    </source>
</evidence>
<dbReference type="AlphaFoldDB" id="A0A4P9UQT5"/>
<evidence type="ECO:0000256" key="2">
    <source>
        <dbReference type="ARBA" id="ARBA00004418"/>
    </source>
</evidence>
<organism evidence="13 14">
    <name type="scientific">Methylotuvimicrobium buryatense</name>
    <name type="common">Methylomicrobium buryatense</name>
    <dbReference type="NCBI Taxonomy" id="95641"/>
    <lineage>
        <taxon>Bacteria</taxon>
        <taxon>Pseudomonadati</taxon>
        <taxon>Pseudomonadota</taxon>
        <taxon>Gammaproteobacteria</taxon>
        <taxon>Methylococcales</taxon>
        <taxon>Methylococcaceae</taxon>
        <taxon>Methylotuvimicrobium</taxon>
    </lineage>
</organism>
<reference evidence="14" key="1">
    <citation type="journal article" date="2019" name="J. Bacteriol.">
        <title>A Mutagenic Screen Identifies a TonB-Dependent Receptor Required for the Lanthanide Metal Switch in the Type I Methanotroph 'Methylotuvimicrobium buryatense' 5GB1C.</title>
        <authorList>
            <person name="Groom J.D."/>
            <person name="Ford S.M."/>
            <person name="Pesesky M.W."/>
            <person name="Lidstrom M.E."/>
        </authorList>
    </citation>
    <scope>NUCLEOTIDE SEQUENCE [LARGE SCALE GENOMIC DNA]</scope>
    <source>
        <strain evidence="14">5GB1C</strain>
    </source>
</reference>
<dbReference type="InterPro" id="IPR019301">
    <property type="entry name" value="Flagellar_prot_FlgJ_N"/>
</dbReference>
<keyword evidence="6" id="KW-0574">Periplasm</keyword>
<keyword evidence="8 13" id="KW-0378">Hydrolase</keyword>
<dbReference type="Pfam" id="PF10135">
    <property type="entry name" value="Rod-binding"/>
    <property type="match status" value="1"/>
</dbReference>
<keyword evidence="13" id="KW-0969">Cilium</keyword>
<dbReference type="NCBIfam" id="TIGR02541">
    <property type="entry name" value="flagell_FlgJ"/>
    <property type="match status" value="1"/>
</dbReference>
<sequence>MLNPGNADVYTDFSGLSRLRNQAKQEKPGAINEVAKQFESLFLNMVLKSMREAKLADSMLDNDQSEFYREMYDQQLAVHLSGKPGVGLADLIVKQLGGEKTGETERMTLDDYLNNPLQRFPPANKAKKDASDLMPISSGVKSRLIKNSNRPIQSLESKSIGSEEIKSQEPIRTTRQFVKRLHGHAEKAAAELGVEPKVLLAQAALETGWGRSVIKHKDGSSSFNLFNIKAGSSWTGKRTNVATLEYEKGIPQKQMAGFRSYDSYQESFDDYVRLVKNSPRYSQALKHADNPGRYMQELQKAGYATDPHYADKVMRIYHSDDVASYQPNVVVAMQ</sequence>
<dbReference type="SMART" id="SM00047">
    <property type="entry name" value="LYZ2"/>
    <property type="match status" value="1"/>
</dbReference>
<dbReference type="GO" id="GO:0044780">
    <property type="term" value="P:bacterial-type flagellum assembly"/>
    <property type="evidence" value="ECO:0007669"/>
    <property type="project" value="InterPro"/>
</dbReference>